<keyword evidence="2 4" id="KW-0863">Zinc-finger</keyword>
<evidence type="ECO:0000256" key="3">
    <source>
        <dbReference type="ARBA" id="ARBA00022833"/>
    </source>
</evidence>
<reference evidence="7" key="2">
    <citation type="submission" date="2017-10" db="EMBL/GenBank/DDBJ databases">
        <title>Ladona fulva Genome sequencing and assembly.</title>
        <authorList>
            <person name="Murali S."/>
            <person name="Richards S."/>
            <person name="Bandaranaike D."/>
            <person name="Bellair M."/>
            <person name="Blankenburg K."/>
            <person name="Chao H."/>
            <person name="Dinh H."/>
            <person name="Doddapaneni H."/>
            <person name="Dugan-Rocha S."/>
            <person name="Elkadiri S."/>
            <person name="Gnanaolivu R."/>
            <person name="Hernandez B."/>
            <person name="Skinner E."/>
            <person name="Javaid M."/>
            <person name="Lee S."/>
            <person name="Li M."/>
            <person name="Ming W."/>
            <person name="Munidasa M."/>
            <person name="Muniz J."/>
            <person name="Nguyen L."/>
            <person name="Hughes D."/>
            <person name="Osuji N."/>
            <person name="Pu L.-L."/>
            <person name="Puazo M."/>
            <person name="Qu C."/>
            <person name="Quiroz J."/>
            <person name="Raj R."/>
            <person name="Weissenberger G."/>
            <person name="Xin Y."/>
            <person name="Zou X."/>
            <person name="Han Y."/>
            <person name="Worley K."/>
            <person name="Muzny D."/>
            <person name="Gibbs R."/>
        </authorList>
    </citation>
    <scope>NUCLEOTIDE SEQUENCE</scope>
    <source>
        <strain evidence="7">Sampled in the wild</strain>
    </source>
</reference>
<evidence type="ECO:0000256" key="2">
    <source>
        <dbReference type="ARBA" id="ARBA00022771"/>
    </source>
</evidence>
<sequence>MSQRVKQKTSSVWEYFNDIGSGQAKCSFCSKRLSYKGGSNYNLTRHLRMLHPTVMMKKVIDTNKEQQEGPSTSIEPDTNELEVEDKRKSPTLAEEECFPFAERHTAENLAEELKRVAREWNLDEKIVAVVSDNAIRRSH</sequence>
<dbReference type="Pfam" id="PF02892">
    <property type="entry name" value="zf-BED"/>
    <property type="match status" value="1"/>
</dbReference>
<dbReference type="GO" id="GO:0008270">
    <property type="term" value="F:zinc ion binding"/>
    <property type="evidence" value="ECO:0007669"/>
    <property type="project" value="UniProtKB-KW"/>
</dbReference>
<keyword evidence="3" id="KW-0862">Zinc</keyword>
<evidence type="ECO:0000259" key="6">
    <source>
        <dbReference type="PROSITE" id="PS50808"/>
    </source>
</evidence>
<name>A0A8K0P7Z0_LADFU</name>
<dbReference type="SMART" id="SM00614">
    <property type="entry name" value="ZnF_BED"/>
    <property type="match status" value="1"/>
</dbReference>
<keyword evidence="1" id="KW-0479">Metal-binding</keyword>
<evidence type="ECO:0000256" key="4">
    <source>
        <dbReference type="PROSITE-ProRule" id="PRU00027"/>
    </source>
</evidence>
<dbReference type="GO" id="GO:0003677">
    <property type="term" value="F:DNA binding"/>
    <property type="evidence" value="ECO:0007669"/>
    <property type="project" value="InterPro"/>
</dbReference>
<dbReference type="InterPro" id="IPR003656">
    <property type="entry name" value="Znf_BED"/>
</dbReference>
<feature type="domain" description="BED-type" evidence="6">
    <location>
        <begin position="7"/>
        <end position="58"/>
    </location>
</feature>
<dbReference type="PROSITE" id="PS50808">
    <property type="entry name" value="ZF_BED"/>
    <property type="match status" value="1"/>
</dbReference>
<protein>
    <recommendedName>
        <fullName evidence="6">BED-type domain-containing protein</fullName>
    </recommendedName>
</protein>
<comment type="caution">
    <text evidence="7">The sequence shown here is derived from an EMBL/GenBank/DDBJ whole genome shotgun (WGS) entry which is preliminary data.</text>
</comment>
<dbReference type="InterPro" id="IPR036236">
    <property type="entry name" value="Znf_C2H2_sf"/>
</dbReference>
<proteinExistence type="predicted"/>
<evidence type="ECO:0000313" key="7">
    <source>
        <dbReference type="EMBL" id="KAG8237261.1"/>
    </source>
</evidence>
<dbReference type="EMBL" id="KZ309141">
    <property type="protein sequence ID" value="KAG8237261.1"/>
    <property type="molecule type" value="Genomic_DNA"/>
</dbReference>
<evidence type="ECO:0000313" key="8">
    <source>
        <dbReference type="Proteomes" id="UP000792457"/>
    </source>
</evidence>
<accession>A0A8K0P7Z0</accession>
<gene>
    <name evidence="7" type="ORF">J437_LFUL011291</name>
</gene>
<evidence type="ECO:0000256" key="5">
    <source>
        <dbReference type="SAM" id="MobiDB-lite"/>
    </source>
</evidence>
<dbReference type="SUPFAM" id="SSF57667">
    <property type="entry name" value="beta-beta-alpha zinc fingers"/>
    <property type="match status" value="1"/>
</dbReference>
<organism evidence="7 8">
    <name type="scientific">Ladona fulva</name>
    <name type="common">Scarce chaser dragonfly</name>
    <name type="synonym">Libellula fulva</name>
    <dbReference type="NCBI Taxonomy" id="123851"/>
    <lineage>
        <taxon>Eukaryota</taxon>
        <taxon>Metazoa</taxon>
        <taxon>Ecdysozoa</taxon>
        <taxon>Arthropoda</taxon>
        <taxon>Hexapoda</taxon>
        <taxon>Insecta</taxon>
        <taxon>Pterygota</taxon>
        <taxon>Palaeoptera</taxon>
        <taxon>Odonata</taxon>
        <taxon>Epiprocta</taxon>
        <taxon>Anisoptera</taxon>
        <taxon>Libelluloidea</taxon>
        <taxon>Libellulidae</taxon>
        <taxon>Ladona</taxon>
    </lineage>
</organism>
<evidence type="ECO:0000256" key="1">
    <source>
        <dbReference type="ARBA" id="ARBA00022723"/>
    </source>
</evidence>
<reference evidence="7" key="1">
    <citation type="submission" date="2013-04" db="EMBL/GenBank/DDBJ databases">
        <authorList>
            <person name="Qu J."/>
            <person name="Murali S.C."/>
            <person name="Bandaranaike D."/>
            <person name="Bellair M."/>
            <person name="Blankenburg K."/>
            <person name="Chao H."/>
            <person name="Dinh H."/>
            <person name="Doddapaneni H."/>
            <person name="Downs B."/>
            <person name="Dugan-Rocha S."/>
            <person name="Elkadiri S."/>
            <person name="Gnanaolivu R.D."/>
            <person name="Hernandez B."/>
            <person name="Javaid M."/>
            <person name="Jayaseelan J.C."/>
            <person name="Lee S."/>
            <person name="Li M."/>
            <person name="Ming W."/>
            <person name="Munidasa M."/>
            <person name="Muniz J."/>
            <person name="Nguyen L."/>
            <person name="Ongeri F."/>
            <person name="Osuji N."/>
            <person name="Pu L.-L."/>
            <person name="Puazo M."/>
            <person name="Qu C."/>
            <person name="Quiroz J."/>
            <person name="Raj R."/>
            <person name="Weissenberger G."/>
            <person name="Xin Y."/>
            <person name="Zou X."/>
            <person name="Han Y."/>
            <person name="Richards S."/>
            <person name="Worley K."/>
            <person name="Muzny D."/>
            <person name="Gibbs R."/>
        </authorList>
    </citation>
    <scope>NUCLEOTIDE SEQUENCE</scope>
    <source>
        <strain evidence="7">Sampled in the wild</strain>
    </source>
</reference>
<keyword evidence="8" id="KW-1185">Reference proteome</keyword>
<dbReference type="OrthoDB" id="1607513at2759"/>
<feature type="region of interest" description="Disordered" evidence="5">
    <location>
        <begin position="61"/>
        <end position="93"/>
    </location>
</feature>
<dbReference type="Proteomes" id="UP000792457">
    <property type="component" value="Unassembled WGS sequence"/>
</dbReference>
<dbReference type="AlphaFoldDB" id="A0A8K0P7Z0"/>